<name>A0A409VE60_9AGAR</name>
<dbReference type="GO" id="GO:0006210">
    <property type="term" value="P:thymine catabolic process"/>
    <property type="evidence" value="ECO:0007669"/>
    <property type="project" value="TreeGrafter"/>
</dbReference>
<dbReference type="OrthoDB" id="310895at2759"/>
<dbReference type="NCBIfam" id="TIGR01722">
    <property type="entry name" value="MMSDH"/>
    <property type="match status" value="1"/>
</dbReference>
<dbReference type="Pfam" id="PF00171">
    <property type="entry name" value="Aldedh"/>
    <property type="match status" value="1"/>
</dbReference>
<dbReference type="InterPro" id="IPR016162">
    <property type="entry name" value="Ald_DH_N"/>
</dbReference>
<dbReference type="PANTHER" id="PTHR43866">
    <property type="entry name" value="MALONATE-SEMIALDEHYDE DEHYDROGENASE"/>
    <property type="match status" value="1"/>
</dbReference>
<dbReference type="GO" id="GO:0006574">
    <property type="term" value="P:L-valine catabolic process"/>
    <property type="evidence" value="ECO:0007669"/>
    <property type="project" value="TreeGrafter"/>
</dbReference>
<comment type="caution">
    <text evidence="6">The sequence shown here is derived from an EMBL/GenBank/DDBJ whole genome shotgun (WGS) entry which is preliminary data.</text>
</comment>
<evidence type="ECO:0000259" key="5">
    <source>
        <dbReference type="Pfam" id="PF00171"/>
    </source>
</evidence>
<reference evidence="6 7" key="1">
    <citation type="journal article" date="2018" name="Evol. Lett.">
        <title>Horizontal gene cluster transfer increased hallucinogenic mushroom diversity.</title>
        <authorList>
            <person name="Reynolds H.T."/>
            <person name="Vijayakumar V."/>
            <person name="Gluck-Thaler E."/>
            <person name="Korotkin H.B."/>
            <person name="Matheny P.B."/>
            <person name="Slot J.C."/>
        </authorList>
    </citation>
    <scope>NUCLEOTIDE SEQUENCE [LARGE SCALE GENOMIC DNA]</scope>
    <source>
        <strain evidence="6 7">2629</strain>
    </source>
</reference>
<proteinExistence type="inferred from homology"/>
<dbReference type="CDD" id="cd07085">
    <property type="entry name" value="ALDH_F6_MMSDH"/>
    <property type="match status" value="1"/>
</dbReference>
<dbReference type="GO" id="GO:0005739">
    <property type="term" value="C:mitochondrion"/>
    <property type="evidence" value="ECO:0007669"/>
    <property type="project" value="TreeGrafter"/>
</dbReference>
<dbReference type="GO" id="GO:0004491">
    <property type="term" value="F:methylmalonate-semialdehyde dehydrogenase (acylating, NAD) activity"/>
    <property type="evidence" value="ECO:0007669"/>
    <property type="project" value="UniProtKB-EC"/>
</dbReference>
<organism evidence="6 7">
    <name type="scientific">Panaeolus cyanescens</name>
    <dbReference type="NCBI Taxonomy" id="181874"/>
    <lineage>
        <taxon>Eukaryota</taxon>
        <taxon>Fungi</taxon>
        <taxon>Dikarya</taxon>
        <taxon>Basidiomycota</taxon>
        <taxon>Agaricomycotina</taxon>
        <taxon>Agaricomycetes</taxon>
        <taxon>Agaricomycetidae</taxon>
        <taxon>Agaricales</taxon>
        <taxon>Agaricineae</taxon>
        <taxon>Galeropsidaceae</taxon>
        <taxon>Panaeolus</taxon>
    </lineage>
</organism>
<dbReference type="EC" id="1.2.1.27" evidence="2"/>
<dbReference type="EMBL" id="NHTK01006134">
    <property type="protein sequence ID" value="PPQ62977.1"/>
    <property type="molecule type" value="Genomic_DNA"/>
</dbReference>
<dbReference type="Gene3D" id="3.40.309.10">
    <property type="entry name" value="Aldehyde Dehydrogenase, Chain A, domain 2"/>
    <property type="match status" value="1"/>
</dbReference>
<dbReference type="FunFam" id="3.40.309.10:FF:000002">
    <property type="entry name" value="Methylmalonate-semialdehyde dehydrogenase (Acylating)"/>
    <property type="match status" value="1"/>
</dbReference>
<dbReference type="InterPro" id="IPR016163">
    <property type="entry name" value="Ald_DH_C"/>
</dbReference>
<dbReference type="InterPro" id="IPR015590">
    <property type="entry name" value="Aldehyde_DH_dom"/>
</dbReference>
<dbReference type="InterPro" id="IPR010061">
    <property type="entry name" value="MeMal-semiAld_DH"/>
</dbReference>
<gene>
    <name evidence="6" type="ORF">CVT24_006083</name>
</gene>
<dbReference type="STRING" id="181874.A0A409VE60"/>
<keyword evidence="3" id="KW-0560">Oxidoreductase</keyword>
<evidence type="ECO:0000313" key="7">
    <source>
        <dbReference type="Proteomes" id="UP000284842"/>
    </source>
</evidence>
<comment type="similarity">
    <text evidence="1">Belongs to the aldehyde dehydrogenase family.</text>
</comment>
<feature type="domain" description="Aldehyde dehydrogenase" evidence="5">
    <location>
        <begin position="59"/>
        <end position="521"/>
    </location>
</feature>
<dbReference type="Gene3D" id="3.40.605.10">
    <property type="entry name" value="Aldehyde Dehydrogenase, Chain A, domain 1"/>
    <property type="match status" value="1"/>
</dbReference>
<keyword evidence="7" id="KW-1185">Reference proteome</keyword>
<dbReference type="AlphaFoldDB" id="A0A409VE60"/>
<protein>
    <recommendedName>
        <fullName evidence="2">methylmalonate-semialdehyde dehydrogenase (CoA acylating)</fullName>
        <ecNumber evidence="2">1.2.1.27</ecNumber>
    </recommendedName>
</protein>
<dbReference type="Proteomes" id="UP000284842">
    <property type="component" value="Unassembled WGS sequence"/>
</dbReference>
<dbReference type="InterPro" id="IPR016161">
    <property type="entry name" value="Ald_DH/histidinol_DH"/>
</dbReference>
<evidence type="ECO:0000256" key="1">
    <source>
        <dbReference type="ARBA" id="ARBA00009986"/>
    </source>
</evidence>
<dbReference type="InParanoid" id="A0A409VE60"/>
<dbReference type="PROSITE" id="PS00070">
    <property type="entry name" value="ALDEHYDE_DEHYDR_CYS"/>
    <property type="match status" value="1"/>
</dbReference>
<evidence type="ECO:0000256" key="4">
    <source>
        <dbReference type="ARBA" id="ARBA00023027"/>
    </source>
</evidence>
<dbReference type="FunFam" id="3.40.605.10:FF:000003">
    <property type="entry name" value="Methylmalonate-semialdehyde dehydrogenase [acylating]"/>
    <property type="match status" value="1"/>
</dbReference>
<dbReference type="InterPro" id="IPR016160">
    <property type="entry name" value="Ald_DH_CS_CYS"/>
</dbReference>
<sequence>MPTRALPQFRHILKRNFHASSRAHGLSALALPRAEQISANWQGTSATGGATKNFIGGEFVESKSTEWIDVHDPSTQTVLTRVPQTTEAEFNDAVDAAAQAYKTWSRTSVVTRQRFALELQHLLRQNADAIANSIVLEQGKTLADAHGDLLRGLQVVETATAITSTLLGDKIEVSKDMDTEVRKVPLGVCASIAPFNFPAMIPLWTIPMAAVTGNTLILKPSERDPGAAMMIAELCQRAGLPPGVLNVVHGGVPTVNAICDHPAIRAISFVGGDRAGKHIYDRGTSNGKRVQANLGAKNHAIIMPDANKNLAINSIVGAAFGAAGQRCMALSVAIVVGDANAWVPELIERAQALKVNGGFEPGADLGPLISPAAKERVTGLIASAEEDGGSILLDGRKLPAPEQYPHGNFVGPTIIQGPVSMRCYQQEIFGPVLVVLQAETLDDALEIINDNRYGNGAAIFTQSGATARRFETEVNVGQIGINVPIPVPLPMFSWSGNKGSVLGDIGFYGKGGINFYTQNKTTTSLWKAEDAVGNRASVNMPTHH</sequence>
<dbReference type="SUPFAM" id="SSF53720">
    <property type="entry name" value="ALDH-like"/>
    <property type="match status" value="1"/>
</dbReference>
<evidence type="ECO:0000256" key="2">
    <source>
        <dbReference type="ARBA" id="ARBA00013048"/>
    </source>
</evidence>
<keyword evidence="4" id="KW-0520">NAD</keyword>
<evidence type="ECO:0000313" key="6">
    <source>
        <dbReference type="EMBL" id="PPQ62977.1"/>
    </source>
</evidence>
<dbReference type="PANTHER" id="PTHR43866:SF3">
    <property type="entry name" value="METHYLMALONATE-SEMIALDEHYDE DEHYDROGENASE [ACYLATING], MITOCHONDRIAL"/>
    <property type="match status" value="1"/>
</dbReference>
<evidence type="ECO:0000256" key="3">
    <source>
        <dbReference type="ARBA" id="ARBA00023002"/>
    </source>
</evidence>
<accession>A0A409VE60</accession>